<dbReference type="InterPro" id="IPR002347">
    <property type="entry name" value="SDR_fam"/>
</dbReference>
<feature type="region of interest" description="Disordered" evidence="1">
    <location>
        <begin position="52"/>
        <end position="74"/>
    </location>
</feature>
<dbReference type="PRINTS" id="PR00081">
    <property type="entry name" value="GDHRDH"/>
</dbReference>
<evidence type="ECO:0000313" key="2">
    <source>
        <dbReference type="EMBL" id="XBV84572.1"/>
    </source>
</evidence>
<evidence type="ECO:0000256" key="1">
    <source>
        <dbReference type="SAM" id="MobiDB-lite"/>
    </source>
</evidence>
<dbReference type="Pfam" id="PF00106">
    <property type="entry name" value="adh_short"/>
    <property type="match status" value="1"/>
</dbReference>
<name>A0AAU7U7W4_9DEIO</name>
<dbReference type="AlphaFoldDB" id="A0AAU7U7W4"/>
<organism evidence="2">
    <name type="scientific">Deinococcus sonorensis KR-87</name>
    <dbReference type="NCBI Taxonomy" id="694439"/>
    <lineage>
        <taxon>Bacteria</taxon>
        <taxon>Thermotogati</taxon>
        <taxon>Deinococcota</taxon>
        <taxon>Deinococci</taxon>
        <taxon>Deinococcales</taxon>
        <taxon>Deinococcaceae</taxon>
        <taxon>Deinococcus</taxon>
    </lineage>
</organism>
<dbReference type="PROSITE" id="PS00061">
    <property type="entry name" value="ADH_SHORT"/>
    <property type="match status" value="1"/>
</dbReference>
<dbReference type="RefSeq" id="WP_350242609.1">
    <property type="nucleotide sequence ID" value="NZ_CP158299.1"/>
</dbReference>
<dbReference type="Gene3D" id="3.40.50.720">
    <property type="entry name" value="NAD(P)-binding Rossmann-like Domain"/>
    <property type="match status" value="1"/>
</dbReference>
<dbReference type="SUPFAM" id="SSF51735">
    <property type="entry name" value="NAD(P)-binding Rossmann-fold domains"/>
    <property type="match status" value="1"/>
</dbReference>
<proteinExistence type="predicted"/>
<dbReference type="KEGG" id="dsc:ABOD76_14115"/>
<reference evidence="2" key="1">
    <citation type="submission" date="2024-06" db="EMBL/GenBank/DDBJ databases">
        <title>Draft Genome Sequence of Deinococcus sonorensis Type Strain KR-87, a Biofilm Producing Representative of the Genus Deinococcus.</title>
        <authorList>
            <person name="Boren L.S."/>
            <person name="Grosso R.A."/>
            <person name="Hugenberg-Cox A.N."/>
            <person name="Hill J.T.E."/>
            <person name="Albert C.M."/>
            <person name="Tuohy J.M."/>
        </authorList>
    </citation>
    <scope>NUCLEOTIDE SEQUENCE</scope>
    <source>
        <strain evidence="2">KR-87</strain>
    </source>
</reference>
<sequence>MNELAGTVALVTGASRGVGRGVVLALAQQGAAVYFTGRTVQEGEGTVRLPGSLQRTEQDARAQGGTATGLQCDHTDDDQTRAVIERIQHDHGRLDLLVNNVWGGYEHYFDGTPFWEERGFWTEPLNRWDRMFQAGVRAHYVTSSLAVPLLLRSERALVATISFIASGRVDMGVAYGAAKAADDHMTACMAHELQPHGVAALALHPGLVRTEGVVQSGAFDLSTSHSPELVGLVISALLRDPQLLQRSGQALAVLRLAGEYGLSDLGGQPLPVE</sequence>
<dbReference type="EMBL" id="CP158299">
    <property type="protein sequence ID" value="XBV84572.1"/>
    <property type="molecule type" value="Genomic_DNA"/>
</dbReference>
<gene>
    <name evidence="2" type="ORF">ABOD76_14115</name>
</gene>
<dbReference type="PANTHER" id="PTHR44147">
    <property type="entry name" value="DEHYDROGENASE/REDUCTASE SDR FAMILY MEMBER 1"/>
    <property type="match status" value="1"/>
</dbReference>
<dbReference type="PANTHER" id="PTHR44147:SF2">
    <property type="entry name" value="DEHYDROGENASE_REDUCTASE SDR FAMILY MEMBER 1"/>
    <property type="match status" value="1"/>
</dbReference>
<protein>
    <submittedName>
        <fullName evidence="2">SDR family NAD(P)-dependent oxidoreductase</fullName>
    </submittedName>
</protein>
<accession>A0AAU7U7W4</accession>
<dbReference type="InterPro" id="IPR020904">
    <property type="entry name" value="Sc_DH/Rdtase_CS"/>
</dbReference>
<dbReference type="InterPro" id="IPR036291">
    <property type="entry name" value="NAD(P)-bd_dom_sf"/>
</dbReference>